<dbReference type="RefSeq" id="WP_062335074.1">
    <property type="nucleotide sequence ID" value="NZ_CP014235.1"/>
</dbReference>
<evidence type="ECO:0000256" key="4">
    <source>
        <dbReference type="ARBA" id="ARBA00022714"/>
    </source>
</evidence>
<dbReference type="EMBL" id="UGPY01000002">
    <property type="protein sequence ID" value="STZ04792.1"/>
    <property type="molecule type" value="Genomic_DNA"/>
</dbReference>
<dbReference type="Gene3D" id="3.90.1170.50">
    <property type="entry name" value="Aldehyde oxidase/xanthine dehydrogenase, a/b hammerhead"/>
    <property type="match status" value="1"/>
</dbReference>
<evidence type="ECO:0000256" key="3">
    <source>
        <dbReference type="ARBA" id="ARBA00006849"/>
    </source>
</evidence>
<comment type="cofactor">
    <cofactor evidence="1">
        <name>Mo-molybdopterin</name>
        <dbReference type="ChEBI" id="CHEBI:71302"/>
    </cofactor>
</comment>
<organism evidence="12 13">
    <name type="scientific">Faucicola osloensis</name>
    <name type="common">Moraxella osloensis</name>
    <dbReference type="NCBI Taxonomy" id="34062"/>
    <lineage>
        <taxon>Bacteria</taxon>
        <taxon>Pseudomonadati</taxon>
        <taxon>Pseudomonadota</taxon>
        <taxon>Gammaproteobacteria</taxon>
        <taxon>Moraxellales</taxon>
        <taxon>Moraxellaceae</taxon>
        <taxon>Faucicola</taxon>
    </lineage>
</organism>
<dbReference type="GO" id="GO:0005506">
    <property type="term" value="F:iron ion binding"/>
    <property type="evidence" value="ECO:0007669"/>
    <property type="project" value="InterPro"/>
</dbReference>
<keyword evidence="7" id="KW-0408">Iron</keyword>
<dbReference type="InterPro" id="IPR016208">
    <property type="entry name" value="Ald_Oxase/xanthine_DH-like"/>
</dbReference>
<dbReference type="GeneID" id="35779407"/>
<evidence type="ECO:0000256" key="5">
    <source>
        <dbReference type="ARBA" id="ARBA00022723"/>
    </source>
</evidence>
<dbReference type="SUPFAM" id="SSF56003">
    <property type="entry name" value="Molybdenum cofactor-binding domain"/>
    <property type="match status" value="1"/>
</dbReference>
<feature type="domain" description="Aldehyde oxidase/xanthine dehydrogenase a/b hammerhead" evidence="11">
    <location>
        <begin position="27"/>
        <end position="133"/>
    </location>
</feature>
<evidence type="ECO:0000256" key="10">
    <source>
        <dbReference type="ARBA" id="ARBA00053029"/>
    </source>
</evidence>
<evidence type="ECO:0000256" key="9">
    <source>
        <dbReference type="ARBA" id="ARBA00034078"/>
    </source>
</evidence>
<dbReference type="Proteomes" id="UP000255230">
    <property type="component" value="Unassembled WGS sequence"/>
</dbReference>
<evidence type="ECO:0000256" key="1">
    <source>
        <dbReference type="ARBA" id="ARBA00001924"/>
    </source>
</evidence>
<dbReference type="AlphaFoldDB" id="A0A378QWJ4"/>
<dbReference type="InterPro" id="IPR014309">
    <property type="entry name" value="Xanthine_DH_Mopterin-bd_su"/>
</dbReference>
<keyword evidence="8" id="KW-0411">Iron-sulfur</keyword>
<comment type="cofactor">
    <cofactor evidence="10">
        <name>Mo-molybdopterin cytosine dinucleotide</name>
        <dbReference type="ChEBI" id="CHEBI:71308"/>
    </cofactor>
</comment>
<comment type="cofactor">
    <cofactor evidence="2">
        <name>FAD</name>
        <dbReference type="ChEBI" id="CHEBI:57692"/>
    </cofactor>
</comment>
<dbReference type="GO" id="GO:0016491">
    <property type="term" value="F:oxidoreductase activity"/>
    <property type="evidence" value="ECO:0007669"/>
    <property type="project" value="UniProtKB-KW"/>
</dbReference>
<dbReference type="GO" id="GO:0051537">
    <property type="term" value="F:2 iron, 2 sulfur cluster binding"/>
    <property type="evidence" value="ECO:0007669"/>
    <property type="project" value="UniProtKB-KW"/>
</dbReference>
<dbReference type="SUPFAM" id="SSF54665">
    <property type="entry name" value="CO dehydrogenase molybdoprotein N-domain-like"/>
    <property type="match status" value="1"/>
</dbReference>
<dbReference type="InterPro" id="IPR000674">
    <property type="entry name" value="Ald_Oxase/Xan_DH_a/b"/>
</dbReference>
<evidence type="ECO:0000313" key="13">
    <source>
        <dbReference type="Proteomes" id="UP000255230"/>
    </source>
</evidence>
<keyword evidence="5" id="KW-0479">Metal-binding</keyword>
<evidence type="ECO:0000256" key="7">
    <source>
        <dbReference type="ARBA" id="ARBA00023004"/>
    </source>
</evidence>
<dbReference type="SMART" id="SM01008">
    <property type="entry name" value="Ald_Xan_dh_C"/>
    <property type="match status" value="1"/>
</dbReference>
<dbReference type="Pfam" id="PF20256">
    <property type="entry name" value="MoCoBD_2"/>
    <property type="match status" value="1"/>
</dbReference>
<gene>
    <name evidence="12" type="primary">hcrA_2</name>
    <name evidence="12" type="ORF">NCTC10465_02246</name>
</gene>
<dbReference type="InterPro" id="IPR036856">
    <property type="entry name" value="Ald_Oxase/Xan_DH_a/b_sf"/>
</dbReference>
<evidence type="ECO:0000256" key="2">
    <source>
        <dbReference type="ARBA" id="ARBA00001974"/>
    </source>
</evidence>
<comment type="cofactor">
    <cofactor evidence="9">
        <name>[2Fe-2S] cluster</name>
        <dbReference type="ChEBI" id="CHEBI:190135"/>
    </cofactor>
</comment>
<keyword evidence="4" id="KW-0001">2Fe-2S</keyword>
<dbReference type="FunFam" id="3.30.365.10:FF:000002">
    <property type="entry name" value="Xanthine dehydrogenase oxidase"/>
    <property type="match status" value="1"/>
</dbReference>
<comment type="similarity">
    <text evidence="3">Belongs to the xanthine dehydrogenase family.</text>
</comment>
<dbReference type="EC" id="1.3.7.9" evidence="12"/>
<keyword evidence="13" id="KW-1185">Reference proteome</keyword>
<protein>
    <submittedName>
        <fullName evidence="12">4-hydroxybenzoyl-CoA reductase subunit alpha</fullName>
        <ecNumber evidence="12">1.3.7.9</ecNumber>
    </submittedName>
</protein>
<keyword evidence="6 12" id="KW-0560">Oxidoreductase</keyword>
<dbReference type="Pfam" id="PF01315">
    <property type="entry name" value="Ald_Xan_dh_C"/>
    <property type="match status" value="1"/>
</dbReference>
<dbReference type="InterPro" id="IPR037165">
    <property type="entry name" value="AldOxase/xan_DH_Mopterin-bd_sf"/>
</dbReference>
<evidence type="ECO:0000256" key="6">
    <source>
        <dbReference type="ARBA" id="ARBA00023002"/>
    </source>
</evidence>
<sequence length="810" mass="88843">MNEMTVTQKNTYVGKSITHESAHLHVSGKANYVDDIPEVEGTLYAGLGLAEIAHGKIINMDLSAVWQAEGVVSVLTGAELLHNNCGPVVADEPIIATDTVSFFGQVIFVVVAKTYQQAQQASRLAKVAYEALEPILTIEQAIARQSWILPPVQLTAGDANAKLAVAPYRLQGMAQVGGQEHFYLEGQICYAYPKEEDMLQVLCSTQHPTEMQLLISEAVGYGMHQVSVEVRRMGGGFGGKESQSAQWACITAILSVKLKRPVKLRLDRDTDMIVTGKRHGFAYQWDVGFDEQGMILGLYIQLASNCGSSTDLSGPVNDRAICHVDNGYYLDVVTIDSLRCKTNTVSNTAFRGFGGPQGMFPIEYIMDDIGYALDIDPLIIRQRNFYTAMSEQAGIDFSAENIDEIAPRSKTPYGTYVKDNILPDLVSKLAEHCDYFTRRETIKSFNEQSPIIKKGLALTPVKFGISFNATLFNQAGALVHIYTDGTILVNHGGTEMGQGLYSKIRQIVAHEFSLDLSKIRLSATDTAKVPNTSATAASSGTDLNGKAAQSACINIRNRLQTFAAELANTKPSQVQFKDGYIYASGQSWQFAEFIKLAYQARIQLWDSGFYKTPDIHWNPVLRYGRPFFYFAYGAAASEVAIDTLTGESKVLRVDILHDVGNSINPAIDIGQIEGGFIQGMGWLTSEELYWVPEGRKQGHLFTHAPSTYKIPTATDMPKIFNVKLYDNQNLENTIHRSKAVGEPPFMLALSVFSALRDAVSASITTPILQNGIKVKPFLSAPATPEAILQAIVNAKQLVNSQTHLSNLSNQ</sequence>
<dbReference type="PANTHER" id="PTHR45444">
    <property type="entry name" value="XANTHINE DEHYDROGENASE"/>
    <property type="match status" value="1"/>
</dbReference>
<dbReference type="FunFam" id="3.30.365.10:FF:000001">
    <property type="entry name" value="Xanthine dehydrogenase oxidase"/>
    <property type="match status" value="1"/>
</dbReference>
<dbReference type="InterPro" id="IPR008274">
    <property type="entry name" value="AldOxase/xan_DH_MoCoBD1"/>
</dbReference>
<accession>A0A378QWJ4</accession>
<dbReference type="InterPro" id="IPR046867">
    <property type="entry name" value="AldOxase/xan_DH_MoCoBD2"/>
</dbReference>
<reference evidence="12 13" key="1">
    <citation type="submission" date="2018-06" db="EMBL/GenBank/DDBJ databases">
        <authorList>
            <consortium name="Pathogen Informatics"/>
            <person name="Doyle S."/>
        </authorList>
    </citation>
    <scope>NUCLEOTIDE SEQUENCE [LARGE SCALE GENOMIC DNA]</scope>
    <source>
        <strain evidence="12 13">NCTC10465</strain>
    </source>
</reference>
<dbReference type="Pfam" id="PF02738">
    <property type="entry name" value="MoCoBD_1"/>
    <property type="match status" value="1"/>
</dbReference>
<dbReference type="KEGG" id="mos:AXE82_11145"/>
<evidence type="ECO:0000256" key="8">
    <source>
        <dbReference type="ARBA" id="ARBA00023014"/>
    </source>
</evidence>
<dbReference type="PANTHER" id="PTHR45444:SF3">
    <property type="entry name" value="XANTHINE DEHYDROGENASE"/>
    <property type="match status" value="1"/>
</dbReference>
<dbReference type="NCBIfam" id="TIGR02965">
    <property type="entry name" value="xanthine_xdhB"/>
    <property type="match status" value="1"/>
</dbReference>
<dbReference type="Gene3D" id="3.30.365.10">
    <property type="entry name" value="Aldehyde oxidase/xanthine dehydrogenase, molybdopterin binding domain"/>
    <property type="match status" value="4"/>
</dbReference>
<proteinExistence type="inferred from homology"/>
<evidence type="ECO:0000313" key="12">
    <source>
        <dbReference type="EMBL" id="STZ04792.1"/>
    </source>
</evidence>
<name>A0A378QWJ4_FAUOS</name>
<dbReference type="GO" id="GO:0030151">
    <property type="term" value="F:molybdenum ion binding"/>
    <property type="evidence" value="ECO:0007669"/>
    <property type="project" value="InterPro"/>
</dbReference>
<evidence type="ECO:0000259" key="11">
    <source>
        <dbReference type="SMART" id="SM01008"/>
    </source>
</evidence>